<keyword evidence="2" id="KW-1185">Reference proteome</keyword>
<dbReference type="EMBL" id="CP068393">
    <property type="protein sequence ID" value="QUC66546.1"/>
    <property type="molecule type" value="Genomic_DNA"/>
</dbReference>
<reference evidence="1" key="1">
    <citation type="submission" date="2021-01" db="EMBL/GenBank/DDBJ databases">
        <title>Complete genome sequence of Clostridiales bacterium R-7.</title>
        <authorList>
            <person name="Mahoney-Kurpe S.C."/>
            <person name="Palevich N."/>
            <person name="Koike S."/>
            <person name="Moon C.D."/>
            <person name="Attwood G.T."/>
        </authorList>
    </citation>
    <scope>NUCLEOTIDE SEQUENCE</scope>
    <source>
        <strain evidence="1">R-7</strain>
    </source>
</reference>
<name>A0AC61MVT0_9FIRM</name>
<evidence type="ECO:0000313" key="1">
    <source>
        <dbReference type="EMBL" id="QUC66546.1"/>
    </source>
</evidence>
<evidence type="ECO:0000313" key="2">
    <source>
        <dbReference type="Proteomes" id="UP000682782"/>
    </source>
</evidence>
<dbReference type="Proteomes" id="UP000682782">
    <property type="component" value="Chromosome"/>
</dbReference>
<proteinExistence type="predicted"/>
<gene>
    <name evidence="1" type="ORF">JYE49_11850</name>
</gene>
<sequence length="349" mass="40371">METASLLIANYCVPCHSFCRYCLLASCGKATGVDYKAGEALGGRVIREMKEARPDLQCSYYIGYCMDTPDLPEFLRFSREHQGAAATFLQMNGFAFREDQELAELMENIREAGVELIDLTFYGTEEYHDRFAGRKGDFRFLLRMLDQACKAGLQVRVSIPLIRENLSQIPELYEMVSAYPLHRCACFLPHSKGRGRTIPEQRITKQEFEQLPEEIRKAFAKTKHMTEAEWLVSDEMAEPVDRGLILVLTPDNYEKYNRMSAAEILAELEAMDDRYLQEMPSLQELARMYGDPQNQQLFRIRDLALLWQQQYIAETGNRIYDMHDETHSFSVHLRADELLINRMVVENGK</sequence>
<protein>
    <submittedName>
        <fullName evidence="1">Uncharacterized protein</fullName>
    </submittedName>
</protein>
<organism evidence="1 2">
    <name type="scientific">Aristaeella hokkaidonensis</name>
    <dbReference type="NCBI Taxonomy" id="3046382"/>
    <lineage>
        <taxon>Bacteria</taxon>
        <taxon>Bacillati</taxon>
        <taxon>Bacillota</taxon>
        <taxon>Clostridia</taxon>
        <taxon>Eubacteriales</taxon>
        <taxon>Aristaeellaceae</taxon>
        <taxon>Aristaeella</taxon>
    </lineage>
</organism>
<accession>A0AC61MVT0</accession>